<dbReference type="NCBIfam" id="TIGR02218">
    <property type="entry name" value="phg_TIGR02218"/>
    <property type="match status" value="2"/>
</dbReference>
<dbReference type="Proteomes" id="UP000252458">
    <property type="component" value="Unassembled WGS sequence"/>
</dbReference>
<name>A0A365QUT9_9BURK</name>
<keyword evidence="3" id="KW-1185">Reference proteome</keyword>
<proteinExistence type="predicted"/>
<dbReference type="RefSeq" id="WP_113045900.1">
    <property type="nucleotide sequence ID" value="NZ_QMFZ01000012.1"/>
</dbReference>
<dbReference type="Pfam" id="PF09931">
    <property type="entry name" value="Phage_phiJL001_Gp84_N"/>
    <property type="match status" value="1"/>
</dbReference>
<dbReference type="InterPro" id="IPR011928">
    <property type="entry name" value="Phage_phiJL001_Gp84"/>
</dbReference>
<evidence type="ECO:0000313" key="3">
    <source>
        <dbReference type="Proteomes" id="UP000252458"/>
    </source>
</evidence>
<dbReference type="Pfam" id="PF09356">
    <property type="entry name" value="Phage_BR0599"/>
    <property type="match status" value="1"/>
</dbReference>
<protein>
    <recommendedName>
        <fullName evidence="1">Bacteriophage phiJL001 Gp84 C-terminal domain-containing protein</fullName>
    </recommendedName>
</protein>
<accession>A0A365QUT9</accession>
<gene>
    <name evidence="2" type="ORF">DPV79_16160</name>
</gene>
<dbReference type="AlphaFoldDB" id="A0A365QUT9"/>
<dbReference type="InterPro" id="IPR018964">
    <property type="entry name" value="Phage_phiJL001_Gp84_C"/>
</dbReference>
<organism evidence="2 3">
    <name type="scientific">Burkholderia reimsis</name>
    <dbReference type="NCBI Taxonomy" id="2234132"/>
    <lineage>
        <taxon>Bacteria</taxon>
        <taxon>Pseudomonadati</taxon>
        <taxon>Pseudomonadota</taxon>
        <taxon>Betaproteobacteria</taxon>
        <taxon>Burkholderiales</taxon>
        <taxon>Burkholderiaceae</taxon>
        <taxon>Burkholderia</taxon>
    </lineage>
</organism>
<evidence type="ECO:0000313" key="2">
    <source>
        <dbReference type="EMBL" id="RBB38912.1"/>
    </source>
</evidence>
<sequence length="368" mass="39011">MRTISPALLAHLQGDVRTLATLWKITRTDGAIFTFTDHDAPLTIGGYTYQSAAYTASAIDMTSDMSVSNMEVNSVFDSASITQYDLDAGLWNSAAVVIMLCNYMDATQGTVQIAAGILGAIKILNGKYSAELRGTSQIMQQGFGDHFQPSCRATFGATGVRQCNIAGGLGPLTFTGSVSAVAIPNVSWLDPSLTQTGPVVPYTDTRGLVVPVTGAYTIQIVPPNGGAFVANSQVTDIQGNLYTRVSGSPGGSQYSVTAGGLYTFNSSQAGQMVFINFTYTIGYFAYGSVKWLTGANAGYSMEVRTFAPGVVTLALPMEYPIAPGDTYSIVAGCDKQFGTCKNRWNNVVNFRGEPYVPGIDTVIRPQVS</sequence>
<evidence type="ECO:0000259" key="1">
    <source>
        <dbReference type="Pfam" id="PF09356"/>
    </source>
</evidence>
<dbReference type="EMBL" id="QMFZ01000012">
    <property type="protein sequence ID" value="RBB38912.1"/>
    <property type="molecule type" value="Genomic_DNA"/>
</dbReference>
<comment type="caution">
    <text evidence="2">The sequence shown here is derived from an EMBL/GenBank/DDBJ whole genome shotgun (WGS) entry which is preliminary data.</text>
</comment>
<feature type="domain" description="Bacteriophage phiJL001 Gp84 C-terminal" evidence="1">
    <location>
        <begin position="282"/>
        <end position="360"/>
    </location>
</feature>
<reference evidence="2 3" key="1">
    <citation type="submission" date="2018-06" db="EMBL/GenBank/DDBJ databases">
        <title>Draft genome sequence of Burkholderia reimsis strain BE51 isolated from a French agricultural soil.</title>
        <authorList>
            <person name="Esmaeel Q."/>
        </authorList>
    </citation>
    <scope>NUCLEOTIDE SEQUENCE [LARGE SCALE GENOMIC DNA]</scope>
    <source>
        <strain evidence="2 3">BE51</strain>
    </source>
</reference>